<protein>
    <recommendedName>
        <fullName evidence="4">NodB homology domain-containing protein</fullName>
    </recommendedName>
</protein>
<dbReference type="GO" id="GO:0016020">
    <property type="term" value="C:membrane"/>
    <property type="evidence" value="ECO:0007669"/>
    <property type="project" value="TreeGrafter"/>
</dbReference>
<gene>
    <name evidence="5" type="ORF">AB986_03895</name>
</gene>
<dbReference type="Pfam" id="PF11738">
    <property type="entry name" value="DUF3298"/>
    <property type="match status" value="1"/>
</dbReference>
<evidence type="ECO:0000259" key="4">
    <source>
        <dbReference type="PROSITE" id="PS51677"/>
    </source>
</evidence>
<dbReference type="GO" id="GO:0016810">
    <property type="term" value="F:hydrolase activity, acting on carbon-nitrogen (but not peptide) bonds"/>
    <property type="evidence" value="ECO:0007669"/>
    <property type="project" value="InterPro"/>
</dbReference>
<keyword evidence="3" id="KW-0812">Transmembrane</keyword>
<dbReference type="InterPro" id="IPR050248">
    <property type="entry name" value="Polysacc_deacetylase_ArnD"/>
</dbReference>
<feature type="transmembrane region" description="Helical" evidence="3">
    <location>
        <begin position="12"/>
        <end position="32"/>
    </location>
</feature>
<dbReference type="RefSeq" id="WP_048309562.1">
    <property type="nucleotide sequence ID" value="NZ_CP119526.1"/>
</dbReference>
<evidence type="ECO:0000256" key="3">
    <source>
        <dbReference type="SAM" id="Phobius"/>
    </source>
</evidence>
<keyword evidence="2" id="KW-0378">Hydrolase</keyword>
<comment type="caution">
    <text evidence="5">The sequence shown here is derived from an EMBL/GenBank/DDBJ whole genome shotgun (WGS) entry which is preliminary data.</text>
</comment>
<dbReference type="InterPro" id="IPR037126">
    <property type="entry name" value="PdaC/RsiV-like_sf"/>
</dbReference>
<dbReference type="Pfam" id="PF01522">
    <property type="entry name" value="Polysacc_deac_1"/>
    <property type="match status" value="1"/>
</dbReference>
<keyword evidence="3" id="KW-1133">Transmembrane helix</keyword>
<dbReference type="GO" id="GO:0005975">
    <property type="term" value="P:carbohydrate metabolic process"/>
    <property type="evidence" value="ECO:0007669"/>
    <property type="project" value="InterPro"/>
</dbReference>
<dbReference type="PANTHER" id="PTHR10587">
    <property type="entry name" value="GLYCOSYL TRANSFERASE-RELATED"/>
    <property type="match status" value="1"/>
</dbReference>
<keyword evidence="3" id="KW-0472">Membrane</keyword>
<evidence type="ECO:0000313" key="6">
    <source>
        <dbReference type="Proteomes" id="UP000035996"/>
    </source>
</evidence>
<organism evidence="5 6">
    <name type="scientific">Guptibacillus hwajinpoensis</name>
    <dbReference type="NCBI Taxonomy" id="208199"/>
    <lineage>
        <taxon>Bacteria</taxon>
        <taxon>Bacillati</taxon>
        <taxon>Bacillota</taxon>
        <taxon>Bacilli</taxon>
        <taxon>Bacillales</taxon>
        <taxon>Guptibacillaceae</taxon>
        <taxon>Guptibacillus</taxon>
    </lineage>
</organism>
<dbReference type="OrthoDB" id="9812065at2"/>
<accession>A0A0J6D2C4</accession>
<keyword evidence="6" id="KW-1185">Reference proteome</keyword>
<dbReference type="Gene3D" id="3.90.640.20">
    <property type="entry name" value="Heat-shock cognate protein, ATPase"/>
    <property type="match status" value="1"/>
</dbReference>
<dbReference type="GO" id="GO:0046872">
    <property type="term" value="F:metal ion binding"/>
    <property type="evidence" value="ECO:0007669"/>
    <property type="project" value="UniProtKB-KW"/>
</dbReference>
<dbReference type="EMBL" id="LELK01000001">
    <property type="protein sequence ID" value="KMM38449.1"/>
    <property type="molecule type" value="Genomic_DNA"/>
</dbReference>
<dbReference type="InterPro" id="IPR011330">
    <property type="entry name" value="Glyco_hydro/deAcase_b/a-brl"/>
</dbReference>
<dbReference type="AlphaFoldDB" id="A0A0J6D2C4"/>
<sequence length="452" mass="50886">MIRRLLFKRIKWPGWVVLILLGIFIIIGIGKWTGDSSEEDVKQKEEKEVSNIEVEQDTENTDRYTMLINTPVINNSTLKKSIHEWIAKQKESFLSEVKSQKDVLGASNRAHLSIQVNVKKGAKDITSLIFNSYRLVDSIYGETHVKTFSIDSSHNILQLTDVLTTSEKTLDEVRSNIKGQLEKDDEIKNNLIDKKVNEALKDPNSWNWLVSQNALTLYFEKSSITEGDTGTLEVEVPFKEKISTMKDEKDNGEKYVALTFDDGPSMQVTPRVLKILKQHDAKATFFMLGSQVEKYPSIAERVANSGHEIGNHTEHHMDLTKVGKPQMVQEIQSSNQKIQDATGQFPTLIRPPYGAINSKVEDVARDNGSSLILWSVDSLDWKSKNAEAINQVVQKEVVSGSIILLHDVHPTTANALPKLLTTLEEEGYQFLTVSQLLSMQGKYTSGTYYGTT</sequence>
<dbReference type="CDD" id="cd10917">
    <property type="entry name" value="CE4_NodB_like_6s_7s"/>
    <property type="match status" value="1"/>
</dbReference>
<feature type="domain" description="NodB homology" evidence="4">
    <location>
        <begin position="254"/>
        <end position="431"/>
    </location>
</feature>
<reference evidence="5" key="1">
    <citation type="submission" date="2015-06" db="EMBL/GenBank/DDBJ databases">
        <authorList>
            <person name="Liu B."/>
            <person name="Wang J."/>
            <person name="Zhu Y."/>
            <person name="Liu G."/>
            <person name="Chen Q."/>
            <person name="Zheng C."/>
            <person name="Che J."/>
            <person name="Ge C."/>
            <person name="Shi H."/>
            <person name="Pan Z."/>
            <person name="Liu X."/>
        </authorList>
    </citation>
    <scope>NUCLEOTIDE SEQUENCE [LARGE SCALE GENOMIC DNA]</scope>
    <source>
        <strain evidence="5">DSM 16346</strain>
    </source>
</reference>
<dbReference type="InterPro" id="IPR002509">
    <property type="entry name" value="NODB_dom"/>
</dbReference>
<dbReference type="SUPFAM" id="SSF88713">
    <property type="entry name" value="Glycoside hydrolase/deacetylase"/>
    <property type="match status" value="1"/>
</dbReference>
<evidence type="ECO:0000256" key="2">
    <source>
        <dbReference type="ARBA" id="ARBA00022801"/>
    </source>
</evidence>
<dbReference type="InterPro" id="IPR021729">
    <property type="entry name" value="DUF3298"/>
</dbReference>
<name>A0A0J6D2C4_9BACL</name>
<dbReference type="Gene3D" id="3.20.20.370">
    <property type="entry name" value="Glycoside hydrolase/deacetylase"/>
    <property type="match status" value="1"/>
</dbReference>
<dbReference type="Proteomes" id="UP000035996">
    <property type="component" value="Unassembled WGS sequence"/>
</dbReference>
<dbReference type="PATRIC" id="fig|157733.3.peg.3001"/>
<dbReference type="PANTHER" id="PTHR10587:SF133">
    <property type="entry name" value="CHITIN DEACETYLASE 1-RELATED"/>
    <property type="match status" value="1"/>
</dbReference>
<proteinExistence type="predicted"/>
<evidence type="ECO:0000313" key="5">
    <source>
        <dbReference type="EMBL" id="KMM38449.1"/>
    </source>
</evidence>
<dbReference type="PROSITE" id="PS51677">
    <property type="entry name" value="NODB"/>
    <property type="match status" value="1"/>
</dbReference>
<dbReference type="STRING" id="157733.AB986_03895"/>
<evidence type="ECO:0000256" key="1">
    <source>
        <dbReference type="ARBA" id="ARBA00022723"/>
    </source>
</evidence>
<dbReference type="Gene3D" id="3.30.565.40">
    <property type="entry name" value="Fervidobacterium nodosum Rt17-B1 like"/>
    <property type="match status" value="1"/>
</dbReference>
<keyword evidence="1" id="KW-0479">Metal-binding</keyword>